<feature type="transmembrane region" description="Helical" evidence="1">
    <location>
        <begin position="194"/>
        <end position="215"/>
    </location>
</feature>
<protein>
    <submittedName>
        <fullName evidence="2">Uncharacterized protein</fullName>
    </submittedName>
</protein>
<evidence type="ECO:0000313" key="2">
    <source>
        <dbReference type="EMBL" id="PRP82301.1"/>
    </source>
</evidence>
<proteinExistence type="predicted"/>
<accession>A0A2P6NEE4</accession>
<gene>
    <name evidence="2" type="ORF">PROFUN_10373</name>
</gene>
<evidence type="ECO:0000313" key="3">
    <source>
        <dbReference type="Proteomes" id="UP000241769"/>
    </source>
</evidence>
<name>A0A2P6NEE4_9EUKA</name>
<keyword evidence="1" id="KW-0472">Membrane</keyword>
<keyword evidence="1" id="KW-0812">Transmembrane</keyword>
<dbReference type="InParanoid" id="A0A2P6NEE4"/>
<feature type="transmembrane region" description="Helical" evidence="1">
    <location>
        <begin position="88"/>
        <end position="110"/>
    </location>
</feature>
<dbReference type="Gene3D" id="1.20.140.150">
    <property type="match status" value="1"/>
</dbReference>
<sequence length="260" mass="28586">MVHEFPFCKGSGPYPSERAMGSYSKFLEIQAYVNPVSGTNWFVRCSRCTRSDIGFRLRATLQHLECTQGVDPTSKQISSRQEHTMNPIFRFGYLALLVVALLFSIIAISLPGWGKVDPPNSGKTYIGWNRVCGDTSNDNCLTFDSRFSDNKYYKAGQAAVACSVIAELCFAAAIVFVVLRLIPWPLASVLTIDVFRYLCIGLCSGALVFQALSWILWVGIAKPGDDPYTHPDVSFALSLIASVLAIPGIILPFIFAHADV</sequence>
<dbReference type="EMBL" id="MDYQ01000106">
    <property type="protein sequence ID" value="PRP82301.1"/>
    <property type="molecule type" value="Genomic_DNA"/>
</dbReference>
<keyword evidence="1" id="KW-1133">Transmembrane helix</keyword>
<evidence type="ECO:0000256" key="1">
    <source>
        <dbReference type="SAM" id="Phobius"/>
    </source>
</evidence>
<dbReference type="Proteomes" id="UP000241769">
    <property type="component" value="Unassembled WGS sequence"/>
</dbReference>
<reference evidence="2 3" key="1">
    <citation type="journal article" date="2018" name="Genome Biol. Evol.">
        <title>Multiple Roots of Fruiting Body Formation in Amoebozoa.</title>
        <authorList>
            <person name="Hillmann F."/>
            <person name="Forbes G."/>
            <person name="Novohradska S."/>
            <person name="Ferling I."/>
            <person name="Riege K."/>
            <person name="Groth M."/>
            <person name="Westermann M."/>
            <person name="Marz M."/>
            <person name="Spaller T."/>
            <person name="Winckler T."/>
            <person name="Schaap P."/>
            <person name="Glockner G."/>
        </authorList>
    </citation>
    <scope>NUCLEOTIDE SEQUENCE [LARGE SCALE GENOMIC DNA]</scope>
    <source>
        <strain evidence="2 3">Jena</strain>
    </source>
</reference>
<keyword evidence="3" id="KW-1185">Reference proteome</keyword>
<feature type="transmembrane region" description="Helical" evidence="1">
    <location>
        <begin position="158"/>
        <end position="182"/>
    </location>
</feature>
<feature type="transmembrane region" description="Helical" evidence="1">
    <location>
        <begin position="235"/>
        <end position="256"/>
    </location>
</feature>
<comment type="caution">
    <text evidence="2">The sequence shown here is derived from an EMBL/GenBank/DDBJ whole genome shotgun (WGS) entry which is preliminary data.</text>
</comment>
<organism evidence="2 3">
    <name type="scientific">Planoprotostelium fungivorum</name>
    <dbReference type="NCBI Taxonomy" id="1890364"/>
    <lineage>
        <taxon>Eukaryota</taxon>
        <taxon>Amoebozoa</taxon>
        <taxon>Evosea</taxon>
        <taxon>Variosea</taxon>
        <taxon>Cavosteliida</taxon>
        <taxon>Cavosteliaceae</taxon>
        <taxon>Planoprotostelium</taxon>
    </lineage>
</organism>
<dbReference type="AlphaFoldDB" id="A0A2P6NEE4"/>